<evidence type="ECO:0000313" key="2">
    <source>
        <dbReference type="Proteomes" id="UP001549104"/>
    </source>
</evidence>
<sequence length="110" mass="11494">MIEIYGNNVKLDNVEVTSGAKNGIYVNNNGQGAWTVTFNNIKTSGNAWAGIGLVAQTAGDSITANFTGTNTFAEATNVYADITGYQDAVTVTGLSSAVVNAKLQKVWTAQ</sequence>
<accession>A0ABV2K5N6</accession>
<reference evidence="1 2" key="1">
    <citation type="submission" date="2024-06" db="EMBL/GenBank/DDBJ databases">
        <title>Sorghum-associated microbial communities from plants grown in Nebraska, USA.</title>
        <authorList>
            <person name="Schachtman D."/>
        </authorList>
    </citation>
    <scope>NUCLEOTIDE SEQUENCE [LARGE SCALE GENOMIC DNA]</scope>
    <source>
        <strain evidence="1 2">1288</strain>
    </source>
</reference>
<evidence type="ECO:0008006" key="3">
    <source>
        <dbReference type="Google" id="ProtNLM"/>
    </source>
</evidence>
<organism evidence="1 2">
    <name type="scientific">Sporosarcina psychrophila</name>
    <name type="common">Bacillus psychrophilus</name>
    <dbReference type="NCBI Taxonomy" id="1476"/>
    <lineage>
        <taxon>Bacteria</taxon>
        <taxon>Bacillati</taxon>
        <taxon>Bacillota</taxon>
        <taxon>Bacilli</taxon>
        <taxon>Bacillales</taxon>
        <taxon>Caryophanaceae</taxon>
        <taxon>Sporosarcina</taxon>
    </lineage>
</organism>
<comment type="caution">
    <text evidence="1">The sequence shown here is derived from an EMBL/GenBank/DDBJ whole genome shotgun (WGS) entry which is preliminary data.</text>
</comment>
<gene>
    <name evidence="1" type="ORF">ABIC55_000468</name>
</gene>
<proteinExistence type="predicted"/>
<protein>
    <recommendedName>
        <fullName evidence="3">Right handed beta helix domain-containing protein</fullName>
    </recommendedName>
</protein>
<dbReference type="EMBL" id="JBEPME010000001">
    <property type="protein sequence ID" value="MET3655384.1"/>
    <property type="molecule type" value="Genomic_DNA"/>
</dbReference>
<name>A0ABV2K5N6_SPOPS</name>
<dbReference type="Proteomes" id="UP001549104">
    <property type="component" value="Unassembled WGS sequence"/>
</dbReference>
<keyword evidence="2" id="KW-1185">Reference proteome</keyword>
<evidence type="ECO:0000313" key="1">
    <source>
        <dbReference type="EMBL" id="MET3655384.1"/>
    </source>
</evidence>